<feature type="transmembrane region" description="Helical" evidence="1">
    <location>
        <begin position="241"/>
        <end position="259"/>
    </location>
</feature>
<protein>
    <submittedName>
        <fullName evidence="3">Glycosyltransferase</fullName>
    </submittedName>
</protein>
<accession>A0ABS6S3Y7</accession>
<dbReference type="Proteomes" id="UP001196980">
    <property type="component" value="Unassembled WGS sequence"/>
</dbReference>
<organism evidence="3 4">
    <name type="scientific">Candidatus Magnetobacterium casense</name>
    <dbReference type="NCBI Taxonomy" id="1455061"/>
    <lineage>
        <taxon>Bacteria</taxon>
        <taxon>Pseudomonadati</taxon>
        <taxon>Nitrospirota</taxon>
        <taxon>Thermodesulfovibrionia</taxon>
        <taxon>Thermodesulfovibrionales</taxon>
        <taxon>Candidatus Magnetobacteriaceae</taxon>
        <taxon>Candidatus Magnetobacterium</taxon>
    </lineage>
</organism>
<dbReference type="EMBL" id="JABXWD010000542">
    <property type="protein sequence ID" value="MBV6343342.1"/>
    <property type="molecule type" value="Genomic_DNA"/>
</dbReference>
<evidence type="ECO:0000313" key="4">
    <source>
        <dbReference type="Proteomes" id="UP001196980"/>
    </source>
</evidence>
<name>A0ABS6S3Y7_9BACT</name>
<keyword evidence="4" id="KW-1185">Reference proteome</keyword>
<keyword evidence="1" id="KW-0472">Membrane</keyword>
<feature type="transmembrane region" description="Helical" evidence="1">
    <location>
        <begin position="295"/>
        <end position="317"/>
    </location>
</feature>
<evidence type="ECO:0000259" key="2">
    <source>
        <dbReference type="Pfam" id="PF00535"/>
    </source>
</evidence>
<keyword evidence="1" id="KW-0812">Transmembrane</keyword>
<gene>
    <name evidence="3" type="ORF">HWQ67_17330</name>
</gene>
<dbReference type="RefSeq" id="WP_218253955.1">
    <property type="nucleotide sequence ID" value="NZ_JABXWD010000542.1"/>
</dbReference>
<reference evidence="3 4" key="1">
    <citation type="journal article" date="2020" name="J Geophys Res Biogeosci">
        <title>Magnetotaxis as an Adaptation to Enable Bacterial Shuttling of Microbial Sulfur and Sulfur Cycling Across Aquatic Oxic#Anoxic Interfaces.</title>
        <authorList>
            <person name="Li J."/>
            <person name="Liu P."/>
            <person name="Wang J."/>
            <person name="Roberts A.P."/>
            <person name="Pan Y."/>
        </authorList>
    </citation>
    <scope>NUCLEOTIDE SEQUENCE [LARGE SCALE GENOMIC DNA]</scope>
    <source>
        <strain evidence="3 4">MYR-1_YQ</strain>
    </source>
</reference>
<dbReference type="PANTHER" id="PTHR43685:SF3">
    <property type="entry name" value="SLR2126 PROTEIN"/>
    <property type="match status" value="1"/>
</dbReference>
<sequence length="320" mass="36117">MRVSVIVPAYNAAATIGRCMEGLFGQTFDRNDYEVIVVDDGSEDATVEVLEGLPIKLCRQPNRGPASARNHGARHASGDILLFTDSDCVCDQAWIQEMVRTLDCPDVVAAKGVYRNAQSSLTSRFAQIEFEERYELLKNARYIDMVDTYCAAIRRDVFEAIGGFDEGFPCANNEDTELSYRLSAAGYKMVFNPNAIVYHLNHPASVLKYARQKFWRGYWRMVVYKRYPQKMLRDSYTPQSLKLQILTGFALLLSLGIALAYRPLLYASGGLAVVYGISTLRFVRLAFSRDRPIGLLSILYLTLRAISIGCGVLYYFIRRL</sequence>
<dbReference type="Pfam" id="PF00535">
    <property type="entry name" value="Glycos_transf_2"/>
    <property type="match status" value="1"/>
</dbReference>
<dbReference type="InterPro" id="IPR001173">
    <property type="entry name" value="Glyco_trans_2-like"/>
</dbReference>
<dbReference type="InterPro" id="IPR050834">
    <property type="entry name" value="Glycosyltransf_2"/>
</dbReference>
<evidence type="ECO:0000256" key="1">
    <source>
        <dbReference type="SAM" id="Phobius"/>
    </source>
</evidence>
<keyword evidence="1" id="KW-1133">Transmembrane helix</keyword>
<feature type="domain" description="Glycosyltransferase 2-like" evidence="2">
    <location>
        <begin position="4"/>
        <end position="161"/>
    </location>
</feature>
<dbReference type="PANTHER" id="PTHR43685">
    <property type="entry name" value="GLYCOSYLTRANSFERASE"/>
    <property type="match status" value="1"/>
</dbReference>
<evidence type="ECO:0000313" key="3">
    <source>
        <dbReference type="EMBL" id="MBV6343342.1"/>
    </source>
</evidence>
<comment type="caution">
    <text evidence="3">The sequence shown here is derived from an EMBL/GenBank/DDBJ whole genome shotgun (WGS) entry which is preliminary data.</text>
</comment>
<feature type="transmembrane region" description="Helical" evidence="1">
    <location>
        <begin position="265"/>
        <end position="283"/>
    </location>
</feature>
<proteinExistence type="predicted"/>